<sequence>MGRRSPVAGLGIIEEPATRRQRRAAGPGELEQTSNSTRGGIARRRYCTEAVLHGGASRPVYCVPTSPYTLPYVYYHPKMKFVQGALVASLSTALGELAPKRGAKRRRVLDELEVDIGDPNMSMGDGTDATFLFVEEEENVTGQGVKSGQVGQEGTTQAPEGGRSHRAQTTRRATPRSRGSS</sequence>
<dbReference type="AlphaFoldDB" id="K0TAP2"/>
<dbReference type="EMBL" id="AGNL01002721">
    <property type="protein sequence ID" value="EJK75793.1"/>
    <property type="molecule type" value="Genomic_DNA"/>
</dbReference>
<protein>
    <submittedName>
        <fullName evidence="2">Uncharacterized protein</fullName>
    </submittedName>
</protein>
<feature type="compositionally biased region" description="Polar residues" evidence="1">
    <location>
        <begin position="140"/>
        <end position="158"/>
    </location>
</feature>
<dbReference type="Proteomes" id="UP000266841">
    <property type="component" value="Unassembled WGS sequence"/>
</dbReference>
<evidence type="ECO:0000313" key="3">
    <source>
        <dbReference type="Proteomes" id="UP000266841"/>
    </source>
</evidence>
<keyword evidence="3" id="KW-1185">Reference proteome</keyword>
<proteinExistence type="predicted"/>
<feature type="compositionally biased region" description="Basic residues" evidence="1">
    <location>
        <begin position="164"/>
        <end position="175"/>
    </location>
</feature>
<comment type="caution">
    <text evidence="2">The sequence shown here is derived from an EMBL/GenBank/DDBJ whole genome shotgun (WGS) entry which is preliminary data.</text>
</comment>
<evidence type="ECO:0000313" key="2">
    <source>
        <dbReference type="EMBL" id="EJK75793.1"/>
    </source>
</evidence>
<accession>K0TAP2</accession>
<reference evidence="2 3" key="1">
    <citation type="journal article" date="2012" name="Genome Biol.">
        <title>Genome and low-iron response of an oceanic diatom adapted to chronic iron limitation.</title>
        <authorList>
            <person name="Lommer M."/>
            <person name="Specht M."/>
            <person name="Roy A.S."/>
            <person name="Kraemer L."/>
            <person name="Andreson R."/>
            <person name="Gutowska M.A."/>
            <person name="Wolf J."/>
            <person name="Bergner S.V."/>
            <person name="Schilhabel M.B."/>
            <person name="Klostermeier U.C."/>
            <person name="Beiko R.G."/>
            <person name="Rosenstiel P."/>
            <person name="Hippler M."/>
            <person name="Laroche J."/>
        </authorList>
    </citation>
    <scope>NUCLEOTIDE SEQUENCE [LARGE SCALE GENOMIC DNA]</scope>
    <source>
        <strain evidence="2 3">CCMP1005</strain>
    </source>
</reference>
<organism evidence="2 3">
    <name type="scientific">Thalassiosira oceanica</name>
    <name type="common">Marine diatom</name>
    <dbReference type="NCBI Taxonomy" id="159749"/>
    <lineage>
        <taxon>Eukaryota</taxon>
        <taxon>Sar</taxon>
        <taxon>Stramenopiles</taxon>
        <taxon>Ochrophyta</taxon>
        <taxon>Bacillariophyta</taxon>
        <taxon>Coscinodiscophyceae</taxon>
        <taxon>Thalassiosirophycidae</taxon>
        <taxon>Thalassiosirales</taxon>
        <taxon>Thalassiosiraceae</taxon>
        <taxon>Thalassiosira</taxon>
    </lineage>
</organism>
<evidence type="ECO:0000256" key="1">
    <source>
        <dbReference type="SAM" id="MobiDB-lite"/>
    </source>
</evidence>
<feature type="region of interest" description="Disordered" evidence="1">
    <location>
        <begin position="1"/>
        <end position="38"/>
    </location>
</feature>
<name>K0TAP2_THAOC</name>
<feature type="region of interest" description="Disordered" evidence="1">
    <location>
        <begin position="137"/>
        <end position="181"/>
    </location>
</feature>
<feature type="non-terminal residue" evidence="2">
    <location>
        <position position="181"/>
    </location>
</feature>
<gene>
    <name evidence="2" type="ORF">THAOC_02474</name>
</gene>